<keyword evidence="2" id="KW-1185">Reference proteome</keyword>
<protein>
    <submittedName>
        <fullName evidence="1">Uncharacterized protein</fullName>
    </submittedName>
</protein>
<gene>
    <name evidence="1" type="ORF">GCM10007205_08590</name>
</gene>
<comment type="caution">
    <text evidence="1">The sequence shown here is derived from an EMBL/GenBank/DDBJ whole genome shotgun (WGS) entry which is preliminary data.</text>
</comment>
<evidence type="ECO:0000313" key="1">
    <source>
        <dbReference type="EMBL" id="GGC01632.1"/>
    </source>
</evidence>
<dbReference type="AlphaFoldDB" id="A0A8J2XXL1"/>
<evidence type="ECO:0000313" key="2">
    <source>
        <dbReference type="Proteomes" id="UP000620266"/>
    </source>
</evidence>
<reference evidence="1" key="2">
    <citation type="submission" date="2020-09" db="EMBL/GenBank/DDBJ databases">
        <authorList>
            <person name="Sun Q."/>
            <person name="Sedlacek I."/>
        </authorList>
    </citation>
    <scope>NUCLEOTIDE SEQUENCE</scope>
    <source>
        <strain evidence="1">CCM 7086</strain>
    </source>
</reference>
<organism evidence="1 2">
    <name type="scientific">Oxalicibacterium flavum</name>
    <dbReference type="NCBI Taxonomy" id="179467"/>
    <lineage>
        <taxon>Bacteria</taxon>
        <taxon>Pseudomonadati</taxon>
        <taxon>Pseudomonadota</taxon>
        <taxon>Betaproteobacteria</taxon>
        <taxon>Burkholderiales</taxon>
        <taxon>Oxalobacteraceae</taxon>
        <taxon>Oxalicibacterium</taxon>
    </lineage>
</organism>
<sequence>MDEQRWRALWVETLLNAGVDMESALDAFDIFYGDEGFDTTPDPVALAKQFLKDAEG</sequence>
<reference evidence="1" key="1">
    <citation type="journal article" date="2014" name="Int. J. Syst. Evol. Microbiol.">
        <title>Complete genome sequence of Corynebacterium casei LMG S-19264T (=DSM 44701T), isolated from a smear-ripened cheese.</title>
        <authorList>
            <consortium name="US DOE Joint Genome Institute (JGI-PGF)"/>
            <person name="Walter F."/>
            <person name="Albersmeier A."/>
            <person name="Kalinowski J."/>
            <person name="Ruckert C."/>
        </authorList>
    </citation>
    <scope>NUCLEOTIDE SEQUENCE</scope>
    <source>
        <strain evidence="1">CCM 7086</strain>
    </source>
</reference>
<proteinExistence type="predicted"/>
<dbReference type="EMBL" id="BMCG01000002">
    <property type="protein sequence ID" value="GGC01632.1"/>
    <property type="molecule type" value="Genomic_DNA"/>
</dbReference>
<dbReference type="Proteomes" id="UP000620266">
    <property type="component" value="Unassembled WGS sequence"/>
</dbReference>
<accession>A0A8J2XXL1</accession>
<name>A0A8J2XXL1_9BURK</name>
<dbReference type="RefSeq" id="WP_188394967.1">
    <property type="nucleotide sequence ID" value="NZ_BMCG01000002.1"/>
</dbReference>